<dbReference type="AlphaFoldDB" id="A0A8H4W8T1"/>
<protein>
    <submittedName>
        <fullName evidence="1">Uncharacterized protein</fullName>
    </submittedName>
</protein>
<comment type="caution">
    <text evidence="1">The sequence shown here is derived from an EMBL/GenBank/DDBJ whole genome shotgun (WGS) entry which is preliminary data.</text>
</comment>
<gene>
    <name evidence="1" type="ORF">G7Y89_g2255</name>
</gene>
<name>A0A8H4W8T1_9HELO</name>
<organism evidence="1 2">
    <name type="scientific">Cudoniella acicularis</name>
    <dbReference type="NCBI Taxonomy" id="354080"/>
    <lineage>
        <taxon>Eukaryota</taxon>
        <taxon>Fungi</taxon>
        <taxon>Dikarya</taxon>
        <taxon>Ascomycota</taxon>
        <taxon>Pezizomycotina</taxon>
        <taxon>Leotiomycetes</taxon>
        <taxon>Helotiales</taxon>
        <taxon>Tricladiaceae</taxon>
        <taxon>Cudoniella</taxon>
    </lineage>
</organism>
<sequence>MSCSGQQPSTPPTASNSCAFVISSNSISNASAISSCCGIASTPTTFGSGSSANCFQYCNVSLTTSPDGSTDALQNCLATALRNQSGDIYCFSQAAKKSAAESIHVRGANWAAVTMIGVLQRAIKEAPHPGDSGFTLPLRRKISPNNNFPIESGNSMESYHSKIADDKGRTDGGLHFAEQILQLYEDDEDYALALDAIFGSIDFKFHRKYQDPVKHFIKELGIATLDTRHLRFSSSKSSEERLIATHQYSTSHASNDFAGYDVTDFHKCAFAETF</sequence>
<keyword evidence="2" id="KW-1185">Reference proteome</keyword>
<reference evidence="1 2" key="1">
    <citation type="submission" date="2020-03" db="EMBL/GenBank/DDBJ databases">
        <title>Draft Genome Sequence of Cudoniella acicularis.</title>
        <authorList>
            <person name="Buettner E."/>
            <person name="Kellner H."/>
        </authorList>
    </citation>
    <scope>NUCLEOTIDE SEQUENCE [LARGE SCALE GENOMIC DNA]</scope>
    <source>
        <strain evidence="1 2">DSM 108380</strain>
    </source>
</reference>
<dbReference type="EMBL" id="JAAMPI010000096">
    <property type="protein sequence ID" value="KAF4635835.1"/>
    <property type="molecule type" value="Genomic_DNA"/>
</dbReference>
<dbReference type="Proteomes" id="UP000566819">
    <property type="component" value="Unassembled WGS sequence"/>
</dbReference>
<accession>A0A8H4W8T1</accession>
<evidence type="ECO:0000313" key="2">
    <source>
        <dbReference type="Proteomes" id="UP000566819"/>
    </source>
</evidence>
<evidence type="ECO:0000313" key="1">
    <source>
        <dbReference type="EMBL" id="KAF4635835.1"/>
    </source>
</evidence>
<proteinExistence type="predicted"/>